<evidence type="ECO:0000259" key="1">
    <source>
        <dbReference type="Pfam" id="PF13625"/>
    </source>
</evidence>
<dbReference type="OrthoDB" id="443235at2"/>
<keyword evidence="2" id="KW-0378">Hydrolase</keyword>
<accession>A0A1I4YJY1</accession>
<reference evidence="2 3" key="1">
    <citation type="submission" date="2016-10" db="EMBL/GenBank/DDBJ databases">
        <authorList>
            <person name="de Groot N.N."/>
        </authorList>
    </citation>
    <scope>NUCLEOTIDE SEQUENCE [LARGE SCALE GENOMIC DNA]</scope>
    <source>
        <strain evidence="2 3">CGMCC 4.1877</strain>
    </source>
</reference>
<dbReference type="Pfam" id="PF13625">
    <property type="entry name" value="Helicase_C_3"/>
    <property type="match status" value="1"/>
</dbReference>
<evidence type="ECO:0000313" key="3">
    <source>
        <dbReference type="Proteomes" id="UP000199614"/>
    </source>
</evidence>
<protein>
    <submittedName>
        <fullName evidence="2">Helicase conserved C-terminal domain-containing protein</fullName>
    </submittedName>
</protein>
<dbReference type="Proteomes" id="UP000199614">
    <property type="component" value="Unassembled WGS sequence"/>
</dbReference>
<organism evidence="2 3">
    <name type="scientific">Pseudonocardia ammonioxydans</name>
    <dbReference type="NCBI Taxonomy" id="260086"/>
    <lineage>
        <taxon>Bacteria</taxon>
        <taxon>Bacillati</taxon>
        <taxon>Actinomycetota</taxon>
        <taxon>Actinomycetes</taxon>
        <taxon>Pseudonocardiales</taxon>
        <taxon>Pseudonocardiaceae</taxon>
        <taxon>Pseudonocardia</taxon>
    </lineage>
</organism>
<proteinExistence type="predicted"/>
<gene>
    <name evidence="2" type="ORF">SAMN05216207_1013115</name>
</gene>
<dbReference type="EMBL" id="FOUY01000013">
    <property type="protein sequence ID" value="SFN37859.1"/>
    <property type="molecule type" value="Genomic_DNA"/>
</dbReference>
<feature type="domain" description="Helicase XPB/Ssl2 N-terminal" evidence="1">
    <location>
        <begin position="293"/>
        <end position="404"/>
    </location>
</feature>
<dbReference type="RefSeq" id="WP_093343086.1">
    <property type="nucleotide sequence ID" value="NZ_FOUY01000013.1"/>
</dbReference>
<keyword evidence="3" id="KW-1185">Reference proteome</keyword>
<dbReference type="AlphaFoldDB" id="A0A1I4YJY1"/>
<keyword evidence="2" id="KW-0547">Nucleotide-binding</keyword>
<evidence type="ECO:0000313" key="2">
    <source>
        <dbReference type="EMBL" id="SFN37859.1"/>
    </source>
</evidence>
<dbReference type="InterPro" id="IPR032830">
    <property type="entry name" value="XPB/Ssl2_N"/>
</dbReference>
<keyword evidence="2" id="KW-0347">Helicase</keyword>
<keyword evidence="2" id="KW-0067">ATP-binding</keyword>
<sequence>MGSDADAPSTVRHTEPEALHNLTAVLQLCAAGTLRCSEKTRRPSAATVRAVAETLVGGDFYPDDAIASFAWPLLMQAGGLAQLEGSRLALTPKGRKALDRPRDETIREIWGRWPRHAPIDELSRVEQIKGQRSAAALSAAGPRRQAVAAALALCPPGEWVRVDELFTAMRRAGAHPAVARSERGLWKLYILDPEYGSLGYAGFHDWAVLEGRYTLAVLFEYAATLGLLDVEYEPPAHARDDFRHMWGADEIDALSRYDGLRAVRLTALGAFAIGLTTSYVPAEPAVAERSLQVLANHDVVATADLAPADRLVLDTFAARTSDRVWTLTTASLLGAVDAGRTPDELGTFLDERAAHAVPDTVRRLLDDVEARASQLRDLGSRRVLECADASVAALLAGDRSLRGLCTRLGERHLMLDPAGEAKARTALRKLGYPLGPTAIFWG</sequence>
<dbReference type="GO" id="GO:0004386">
    <property type="term" value="F:helicase activity"/>
    <property type="evidence" value="ECO:0007669"/>
    <property type="project" value="UniProtKB-KW"/>
</dbReference>
<dbReference type="STRING" id="260086.SAMN05216207_1013115"/>
<name>A0A1I4YJY1_PSUAM</name>